<gene>
    <name evidence="2" type="ORF">C7B82_24075</name>
</gene>
<sequence>MFTQNTNNRLSPSILNADQDIYQGLQTITGYTPHRQEASLPQIEQAQAEMLKSQQLEAQLKAQYRAALDAARIAEWAFHNTILEAKTAVIAQFGADSSEAQTVGRKKKSAYKRPVRQKKAA</sequence>
<dbReference type="Proteomes" id="UP000239576">
    <property type="component" value="Unassembled WGS sequence"/>
</dbReference>
<feature type="region of interest" description="Disordered" evidence="1">
    <location>
        <begin position="97"/>
        <end position="121"/>
    </location>
</feature>
<dbReference type="RefSeq" id="WP_106259260.1">
    <property type="nucleotide sequence ID" value="NZ_CAWNSW010000035.1"/>
</dbReference>
<name>A0A2T1DXP2_9CYAN</name>
<feature type="compositionally biased region" description="Basic residues" evidence="1">
    <location>
        <begin position="104"/>
        <end position="121"/>
    </location>
</feature>
<dbReference type="AlphaFoldDB" id="A0A2T1DXP2"/>
<dbReference type="EMBL" id="PVWK01000127">
    <property type="protein sequence ID" value="PSB25252.1"/>
    <property type="molecule type" value="Genomic_DNA"/>
</dbReference>
<comment type="caution">
    <text evidence="2">The sequence shown here is derived from an EMBL/GenBank/DDBJ whole genome shotgun (WGS) entry which is preliminary data.</text>
</comment>
<keyword evidence="3" id="KW-1185">Reference proteome</keyword>
<evidence type="ECO:0000256" key="1">
    <source>
        <dbReference type="SAM" id="MobiDB-lite"/>
    </source>
</evidence>
<dbReference type="OrthoDB" id="531848at2"/>
<evidence type="ECO:0000313" key="2">
    <source>
        <dbReference type="EMBL" id="PSB25252.1"/>
    </source>
</evidence>
<organism evidence="2 3">
    <name type="scientific">Stenomitos frigidus ULC18</name>
    <dbReference type="NCBI Taxonomy" id="2107698"/>
    <lineage>
        <taxon>Bacteria</taxon>
        <taxon>Bacillati</taxon>
        <taxon>Cyanobacteriota</taxon>
        <taxon>Cyanophyceae</taxon>
        <taxon>Leptolyngbyales</taxon>
        <taxon>Leptolyngbyaceae</taxon>
        <taxon>Stenomitos</taxon>
    </lineage>
</organism>
<evidence type="ECO:0000313" key="3">
    <source>
        <dbReference type="Proteomes" id="UP000239576"/>
    </source>
</evidence>
<reference evidence="2 3" key="2">
    <citation type="submission" date="2018-03" db="EMBL/GenBank/DDBJ databases">
        <title>The ancient ancestry and fast evolution of plastids.</title>
        <authorList>
            <person name="Moore K.R."/>
            <person name="Magnabosco C."/>
            <person name="Momper L."/>
            <person name="Gold D.A."/>
            <person name="Bosak T."/>
            <person name="Fournier G.P."/>
        </authorList>
    </citation>
    <scope>NUCLEOTIDE SEQUENCE [LARGE SCALE GENOMIC DNA]</scope>
    <source>
        <strain evidence="2 3">ULC18</strain>
    </source>
</reference>
<reference evidence="3" key="1">
    <citation type="submission" date="2018-02" db="EMBL/GenBank/DDBJ databases">
        <authorList>
            <person name="Moore K."/>
            <person name="Momper L."/>
        </authorList>
    </citation>
    <scope>NUCLEOTIDE SEQUENCE [LARGE SCALE GENOMIC DNA]</scope>
    <source>
        <strain evidence="3">ULC18</strain>
    </source>
</reference>
<accession>A0A2T1DXP2</accession>
<protein>
    <submittedName>
        <fullName evidence="2">Uncharacterized protein</fullName>
    </submittedName>
</protein>
<proteinExistence type="predicted"/>